<dbReference type="Proteomes" id="UP000226420">
    <property type="component" value="Unassembled WGS sequence"/>
</dbReference>
<dbReference type="InterPro" id="IPR050572">
    <property type="entry name" value="Fe-S_Ferredoxin"/>
</dbReference>
<dbReference type="GO" id="GO:0046872">
    <property type="term" value="F:metal ion binding"/>
    <property type="evidence" value="ECO:0007669"/>
    <property type="project" value="UniProtKB-KW"/>
</dbReference>
<feature type="domain" description="4Fe-4S ferredoxin-type" evidence="5">
    <location>
        <begin position="52"/>
        <end position="81"/>
    </location>
</feature>
<proteinExistence type="predicted"/>
<sequence length="178" mass="19856">MKDERFYKAYMEHRTVSRRGLFRGLLKGAQVTPEIQHEDNIKAEVIRPPGAVAEVLFRQACTGCGECVSACPESLIVLNEQRPEIDFLANYCTRCEACIQACPIGVLQKNTFNIHARPTLNHACQNSYMYCDSCVERCSKNAIRWQSGLSPQILTEACDGCAECAFVCPVKALEMVLS</sequence>
<feature type="domain" description="4Fe-4S ferredoxin-type" evidence="5">
    <location>
        <begin position="83"/>
        <end position="112"/>
    </location>
</feature>
<reference evidence="6 7" key="1">
    <citation type="submission" date="2016-10" db="EMBL/GenBank/DDBJ databases">
        <authorList>
            <person name="Varghese N."/>
            <person name="Submissions S."/>
        </authorList>
    </citation>
    <scope>NUCLEOTIDE SEQUENCE [LARGE SCALE GENOMIC DNA]</scope>
    <source>
        <strain evidence="6 7">DSM 5563</strain>
    </source>
</reference>
<dbReference type="SUPFAM" id="SSF54862">
    <property type="entry name" value="4Fe-4S ferredoxins"/>
    <property type="match status" value="1"/>
</dbReference>
<evidence type="ECO:0000313" key="7">
    <source>
        <dbReference type="Proteomes" id="UP000226420"/>
    </source>
</evidence>
<dbReference type="Pfam" id="PF12838">
    <property type="entry name" value="Fer4_7"/>
    <property type="match status" value="1"/>
</dbReference>
<dbReference type="InterPro" id="IPR017896">
    <property type="entry name" value="4Fe4S_Fe-S-bd"/>
</dbReference>
<keyword evidence="3" id="KW-0408">Iron</keyword>
<dbReference type="RefSeq" id="WP_074821695.1">
    <property type="nucleotide sequence ID" value="NZ_FOLW01000003.1"/>
</dbReference>
<gene>
    <name evidence="6" type="ORF">SAMN02745723_103165</name>
</gene>
<dbReference type="PANTHER" id="PTHR43687">
    <property type="entry name" value="ADENYLYLSULFATE REDUCTASE, BETA SUBUNIT"/>
    <property type="match status" value="1"/>
</dbReference>
<evidence type="ECO:0000256" key="2">
    <source>
        <dbReference type="ARBA" id="ARBA00022723"/>
    </source>
</evidence>
<accession>A0AAJ4W9V3</accession>
<comment type="caution">
    <text evidence="6">The sequence shown here is derived from an EMBL/GenBank/DDBJ whole genome shotgun (WGS) entry which is preliminary data.</text>
</comment>
<dbReference type="PROSITE" id="PS00198">
    <property type="entry name" value="4FE4S_FER_1"/>
    <property type="match status" value="3"/>
</dbReference>
<dbReference type="PANTHER" id="PTHR43687:SF1">
    <property type="entry name" value="FERREDOXIN III"/>
    <property type="match status" value="1"/>
</dbReference>
<evidence type="ECO:0000256" key="3">
    <source>
        <dbReference type="ARBA" id="ARBA00023004"/>
    </source>
</evidence>
<organism evidence="6 7">
    <name type="scientific">Pragia fontium DSM 5563 = ATCC 49100</name>
    <dbReference type="NCBI Taxonomy" id="1122977"/>
    <lineage>
        <taxon>Bacteria</taxon>
        <taxon>Pseudomonadati</taxon>
        <taxon>Pseudomonadota</taxon>
        <taxon>Gammaproteobacteria</taxon>
        <taxon>Enterobacterales</taxon>
        <taxon>Budviciaceae</taxon>
        <taxon>Pragia</taxon>
    </lineage>
</organism>
<evidence type="ECO:0000256" key="4">
    <source>
        <dbReference type="ARBA" id="ARBA00023014"/>
    </source>
</evidence>
<dbReference type="InterPro" id="IPR017900">
    <property type="entry name" value="4Fe4S_Fe_S_CS"/>
</dbReference>
<evidence type="ECO:0000259" key="5">
    <source>
        <dbReference type="PROSITE" id="PS51379"/>
    </source>
</evidence>
<keyword evidence="2" id="KW-0479">Metal-binding</keyword>
<dbReference type="Gene3D" id="3.30.70.20">
    <property type="match status" value="2"/>
</dbReference>
<protein>
    <submittedName>
        <fullName evidence="6">Ferredoxin-type protein NapF</fullName>
    </submittedName>
</protein>
<feature type="domain" description="4Fe-4S ferredoxin-type" evidence="5">
    <location>
        <begin position="149"/>
        <end position="178"/>
    </location>
</feature>
<dbReference type="EMBL" id="FOLW01000003">
    <property type="protein sequence ID" value="SFC63317.1"/>
    <property type="molecule type" value="Genomic_DNA"/>
</dbReference>
<dbReference type="GO" id="GO:0051539">
    <property type="term" value="F:4 iron, 4 sulfur cluster binding"/>
    <property type="evidence" value="ECO:0007669"/>
    <property type="project" value="UniProtKB-KW"/>
</dbReference>
<dbReference type="AlphaFoldDB" id="A0AAJ4W9V3"/>
<evidence type="ECO:0000256" key="1">
    <source>
        <dbReference type="ARBA" id="ARBA00022485"/>
    </source>
</evidence>
<dbReference type="Pfam" id="PF00037">
    <property type="entry name" value="Fer4"/>
    <property type="match status" value="1"/>
</dbReference>
<keyword evidence="4" id="KW-0411">Iron-sulfur</keyword>
<evidence type="ECO:0000313" key="6">
    <source>
        <dbReference type="EMBL" id="SFC63317.1"/>
    </source>
</evidence>
<dbReference type="PROSITE" id="PS51379">
    <property type="entry name" value="4FE4S_FER_2"/>
    <property type="match status" value="3"/>
</dbReference>
<name>A0AAJ4W9V3_9GAMM</name>
<keyword evidence="1" id="KW-0004">4Fe-4S</keyword>